<dbReference type="EMBL" id="CM004472">
    <property type="protein sequence ID" value="OCT84934.1"/>
    <property type="molecule type" value="Genomic_DNA"/>
</dbReference>
<accession>A0A974HNS6</accession>
<evidence type="ECO:0000256" key="7">
    <source>
        <dbReference type="SAM" id="Phobius"/>
    </source>
</evidence>
<evidence type="ECO:0000256" key="4">
    <source>
        <dbReference type="ARBA" id="ARBA00023136"/>
    </source>
</evidence>
<keyword evidence="4 7" id="KW-0472">Membrane</keyword>
<dbReference type="PANTHER" id="PTHR12265">
    <property type="entry name" value="TRANSMEMBRANE PROTEIN 53"/>
    <property type="match status" value="1"/>
</dbReference>
<dbReference type="Proteomes" id="UP000694892">
    <property type="component" value="Chromosome 4L"/>
</dbReference>
<evidence type="ECO:0000256" key="3">
    <source>
        <dbReference type="ARBA" id="ARBA00022989"/>
    </source>
</evidence>
<dbReference type="PANTHER" id="PTHR12265:SF30">
    <property type="entry name" value="TRANSMEMBRANE PROTEIN 53"/>
    <property type="match status" value="1"/>
</dbReference>
<evidence type="ECO:0000256" key="5">
    <source>
        <dbReference type="ARBA" id="ARBA00023242"/>
    </source>
</evidence>
<dbReference type="AlphaFoldDB" id="A0A974HNS6"/>
<dbReference type="InterPro" id="IPR029058">
    <property type="entry name" value="AB_hydrolase_fold"/>
</dbReference>
<gene>
    <name evidence="8" type="ORF">XELAEV_18023094mg</name>
</gene>
<organism evidence="8 9">
    <name type="scientific">Xenopus laevis</name>
    <name type="common">African clawed frog</name>
    <dbReference type="NCBI Taxonomy" id="8355"/>
    <lineage>
        <taxon>Eukaryota</taxon>
        <taxon>Metazoa</taxon>
        <taxon>Chordata</taxon>
        <taxon>Craniata</taxon>
        <taxon>Vertebrata</taxon>
        <taxon>Euteleostomi</taxon>
        <taxon>Amphibia</taxon>
        <taxon>Batrachia</taxon>
        <taxon>Anura</taxon>
        <taxon>Pipoidea</taxon>
        <taxon>Pipidae</taxon>
        <taxon>Xenopodinae</taxon>
        <taxon>Xenopus</taxon>
        <taxon>Xenopus</taxon>
    </lineage>
</organism>
<dbReference type="InterPro" id="IPR008547">
    <property type="entry name" value="DUF829_TMEM53"/>
</dbReference>
<evidence type="ECO:0000256" key="6">
    <source>
        <dbReference type="ARBA" id="ARBA00034303"/>
    </source>
</evidence>
<comment type="similarity">
    <text evidence="1">Belongs to the TMEM53 family.</text>
</comment>
<name>A0A974HNS6_XENLA</name>
<evidence type="ECO:0008006" key="10">
    <source>
        <dbReference type="Google" id="ProtNLM"/>
    </source>
</evidence>
<dbReference type="SUPFAM" id="SSF53474">
    <property type="entry name" value="alpha/beta-Hydrolases"/>
    <property type="match status" value="1"/>
</dbReference>
<sequence>MRGNMGDPELDYTIEFPEPSLQGCPWDPEREPVVILLGWGGCKDQYLAKYSAIYHNQGCTVIKYTAAWNAVFISESLGFSSLREDAKKLLELLFDYEIEKSPILFHVFSNGGFMLYRYIVELLHSHCRLNKLHVVGTIFDSAPGNRNVIGSVRALDTILRTSTNNAIRFLALAAFAIMVIILRIVLYPVTKFLHENHYDAMKKDSSRWPQLYLYSRADPIISYIDVESMIAARRRCCLPTEALDFGKSEHVSHFRRFPHRYSEMCTSFLRDCVRKAAVSMLTSEHPVSF</sequence>
<reference evidence="9" key="1">
    <citation type="journal article" date="2016" name="Nature">
        <title>Genome evolution in the allotetraploid frog Xenopus laevis.</title>
        <authorList>
            <person name="Session A.M."/>
            <person name="Uno Y."/>
            <person name="Kwon T."/>
            <person name="Chapman J.A."/>
            <person name="Toyoda A."/>
            <person name="Takahashi S."/>
            <person name="Fukui A."/>
            <person name="Hikosaka A."/>
            <person name="Suzuki A."/>
            <person name="Kondo M."/>
            <person name="van Heeringen S.J."/>
            <person name="Quigley I."/>
            <person name="Heinz S."/>
            <person name="Ogino H."/>
            <person name="Ochi H."/>
            <person name="Hellsten U."/>
            <person name="Lyons J.B."/>
            <person name="Simakov O."/>
            <person name="Putnam N."/>
            <person name="Stites J."/>
            <person name="Kuroki Y."/>
            <person name="Tanaka T."/>
            <person name="Michiue T."/>
            <person name="Watanabe M."/>
            <person name="Bogdanovic O."/>
            <person name="Lister R."/>
            <person name="Georgiou G."/>
            <person name="Paranjpe S.S."/>
            <person name="van Kruijsbergen I."/>
            <person name="Shu S."/>
            <person name="Carlson J."/>
            <person name="Kinoshita T."/>
            <person name="Ohta Y."/>
            <person name="Mawaribuchi S."/>
            <person name="Jenkins J."/>
            <person name="Grimwood J."/>
            <person name="Schmutz J."/>
            <person name="Mitros T."/>
            <person name="Mozaffari S.V."/>
            <person name="Suzuki Y."/>
            <person name="Haramoto Y."/>
            <person name="Yamamoto T.S."/>
            <person name="Takagi C."/>
            <person name="Heald R."/>
            <person name="Miller K."/>
            <person name="Haudenschild C."/>
            <person name="Kitzman J."/>
            <person name="Nakayama T."/>
            <person name="Izutsu Y."/>
            <person name="Robert J."/>
            <person name="Fortriede J."/>
            <person name="Burns K."/>
            <person name="Lotay V."/>
            <person name="Karimi K."/>
            <person name="Yasuoka Y."/>
            <person name="Dichmann D.S."/>
            <person name="Flajnik M.F."/>
            <person name="Houston D.W."/>
            <person name="Shendure J."/>
            <person name="DuPasquier L."/>
            <person name="Vize P.D."/>
            <person name="Zorn A.M."/>
            <person name="Ito M."/>
            <person name="Marcotte E.M."/>
            <person name="Wallingford J.B."/>
            <person name="Ito Y."/>
            <person name="Asashima M."/>
            <person name="Ueno N."/>
            <person name="Matsuda Y."/>
            <person name="Veenstra G.J."/>
            <person name="Fujiyama A."/>
            <person name="Harland R.M."/>
            <person name="Taira M."/>
            <person name="Rokhsar D.S."/>
        </authorList>
    </citation>
    <scope>NUCLEOTIDE SEQUENCE [LARGE SCALE GENOMIC DNA]</scope>
    <source>
        <strain evidence="9">J</strain>
    </source>
</reference>
<protein>
    <recommendedName>
        <fullName evidence="10">Transmembrane protein 53</fullName>
    </recommendedName>
</protein>
<dbReference type="OMA" id="FCALWDL"/>
<keyword evidence="3 7" id="KW-1133">Transmembrane helix</keyword>
<proteinExistence type="inferred from homology"/>
<evidence type="ECO:0000256" key="1">
    <source>
        <dbReference type="ARBA" id="ARBA00007387"/>
    </source>
</evidence>
<feature type="transmembrane region" description="Helical" evidence="7">
    <location>
        <begin position="166"/>
        <end position="186"/>
    </location>
</feature>
<dbReference type="Pfam" id="PF05705">
    <property type="entry name" value="DUF829"/>
    <property type="match status" value="1"/>
</dbReference>
<evidence type="ECO:0000313" key="9">
    <source>
        <dbReference type="Proteomes" id="UP000694892"/>
    </source>
</evidence>
<keyword evidence="5" id="KW-0539">Nucleus</keyword>
<dbReference type="GO" id="GO:0005640">
    <property type="term" value="C:nuclear outer membrane"/>
    <property type="evidence" value="ECO:0007669"/>
    <property type="project" value="UniProtKB-SubCell"/>
</dbReference>
<keyword evidence="2 7" id="KW-0812">Transmembrane</keyword>
<evidence type="ECO:0000313" key="8">
    <source>
        <dbReference type="EMBL" id="OCT84934.1"/>
    </source>
</evidence>
<evidence type="ECO:0000256" key="2">
    <source>
        <dbReference type="ARBA" id="ARBA00022692"/>
    </source>
</evidence>
<comment type="subcellular location">
    <subcellularLocation>
        <location evidence="6">Nucleus outer membrane</location>
        <topology evidence="6">Single-pass membrane protein</topology>
    </subcellularLocation>
</comment>